<evidence type="ECO:0000256" key="5">
    <source>
        <dbReference type="ARBA" id="ARBA00022741"/>
    </source>
</evidence>
<evidence type="ECO:0000256" key="6">
    <source>
        <dbReference type="ARBA" id="ARBA00022777"/>
    </source>
</evidence>
<comment type="catalytic activity">
    <reaction evidence="9">
        <text>L-threonyl-[protein] + ATP = O-phospho-L-threonyl-[protein] + ADP + H(+)</text>
        <dbReference type="Rhea" id="RHEA:46608"/>
        <dbReference type="Rhea" id="RHEA-COMP:11060"/>
        <dbReference type="Rhea" id="RHEA-COMP:11605"/>
        <dbReference type="ChEBI" id="CHEBI:15378"/>
        <dbReference type="ChEBI" id="CHEBI:30013"/>
        <dbReference type="ChEBI" id="CHEBI:30616"/>
        <dbReference type="ChEBI" id="CHEBI:61977"/>
        <dbReference type="ChEBI" id="CHEBI:456216"/>
        <dbReference type="EC" id="2.7.11.1"/>
    </reaction>
</comment>
<dbReference type="EMBL" id="LCZI01000105">
    <property type="protein sequence ID" value="KKZ68477.1"/>
    <property type="molecule type" value="Genomic_DNA"/>
</dbReference>
<dbReference type="GO" id="GO:0005524">
    <property type="term" value="F:ATP binding"/>
    <property type="evidence" value="ECO:0007669"/>
    <property type="project" value="UniProtKB-KW"/>
</dbReference>
<proteinExistence type="predicted"/>
<evidence type="ECO:0000256" key="2">
    <source>
        <dbReference type="ARBA" id="ARBA00012513"/>
    </source>
</evidence>
<dbReference type="GO" id="GO:0005776">
    <property type="term" value="C:autophagosome"/>
    <property type="evidence" value="ECO:0007669"/>
    <property type="project" value="TreeGrafter"/>
</dbReference>
<evidence type="ECO:0000256" key="3">
    <source>
        <dbReference type="ARBA" id="ARBA00022527"/>
    </source>
</evidence>
<dbReference type="OrthoDB" id="1668230at2759"/>
<evidence type="ECO:0000259" key="11">
    <source>
        <dbReference type="PROSITE" id="PS50011"/>
    </source>
</evidence>
<dbReference type="PROSITE" id="PS50011">
    <property type="entry name" value="PROTEIN_KINASE_DOM"/>
    <property type="match status" value="1"/>
</dbReference>
<dbReference type="Gene3D" id="1.10.510.10">
    <property type="entry name" value="Transferase(Phosphotransferase) domain 1"/>
    <property type="match status" value="1"/>
</dbReference>
<evidence type="ECO:0000313" key="13">
    <source>
        <dbReference type="Proteomes" id="UP000034164"/>
    </source>
</evidence>
<comment type="catalytic activity">
    <reaction evidence="10">
        <text>L-seryl-[protein] + ATP = O-phospho-L-seryl-[protein] + ADP + H(+)</text>
        <dbReference type="Rhea" id="RHEA:17989"/>
        <dbReference type="Rhea" id="RHEA-COMP:9863"/>
        <dbReference type="Rhea" id="RHEA-COMP:11604"/>
        <dbReference type="ChEBI" id="CHEBI:15378"/>
        <dbReference type="ChEBI" id="CHEBI:29999"/>
        <dbReference type="ChEBI" id="CHEBI:30616"/>
        <dbReference type="ChEBI" id="CHEBI:83421"/>
        <dbReference type="ChEBI" id="CHEBI:456216"/>
        <dbReference type="EC" id="2.7.11.1"/>
    </reaction>
</comment>
<keyword evidence="4" id="KW-0808">Transferase</keyword>
<evidence type="ECO:0000256" key="1">
    <source>
        <dbReference type="ARBA" id="ARBA00004623"/>
    </source>
</evidence>
<keyword evidence="6" id="KW-0418">Kinase</keyword>
<evidence type="ECO:0000256" key="7">
    <source>
        <dbReference type="ARBA" id="ARBA00022840"/>
    </source>
</evidence>
<evidence type="ECO:0000256" key="8">
    <source>
        <dbReference type="ARBA" id="ARBA00030237"/>
    </source>
</evidence>
<reference evidence="13" key="1">
    <citation type="journal article" date="2015" name="PLoS Genet.">
        <title>The dynamic genome and transcriptome of the human fungal pathogen Blastomyces and close relative Emmonsia.</title>
        <authorList>
            <person name="Munoz J.F."/>
            <person name="Gauthier G.M."/>
            <person name="Desjardins C.A."/>
            <person name="Gallo J.E."/>
            <person name="Holder J."/>
            <person name="Sullivan T.D."/>
            <person name="Marty A.J."/>
            <person name="Carmen J.C."/>
            <person name="Chen Z."/>
            <person name="Ding L."/>
            <person name="Gujja S."/>
            <person name="Magrini V."/>
            <person name="Misas E."/>
            <person name="Mitreva M."/>
            <person name="Priest M."/>
            <person name="Saif S."/>
            <person name="Whiston E.A."/>
            <person name="Young S."/>
            <person name="Zeng Q."/>
            <person name="Goldman W.E."/>
            <person name="Mardis E.R."/>
            <person name="Taylor J.W."/>
            <person name="McEwen J.G."/>
            <person name="Clay O.K."/>
            <person name="Klein B.S."/>
            <person name="Cuomo C.A."/>
        </authorList>
    </citation>
    <scope>NUCLEOTIDE SEQUENCE [LARGE SCALE GENOMIC DNA]</scope>
    <source>
        <strain evidence="13">UAMH 3008</strain>
    </source>
</reference>
<dbReference type="GO" id="GO:0000045">
    <property type="term" value="P:autophagosome assembly"/>
    <property type="evidence" value="ECO:0007669"/>
    <property type="project" value="TreeGrafter"/>
</dbReference>
<gene>
    <name evidence="12" type="ORF">EMCG_05936</name>
</gene>
<dbReference type="GO" id="GO:0010506">
    <property type="term" value="P:regulation of autophagy"/>
    <property type="evidence" value="ECO:0007669"/>
    <property type="project" value="InterPro"/>
</dbReference>
<dbReference type="GO" id="GO:0005829">
    <property type="term" value="C:cytosol"/>
    <property type="evidence" value="ECO:0007669"/>
    <property type="project" value="TreeGrafter"/>
</dbReference>
<dbReference type="GO" id="GO:0034045">
    <property type="term" value="C:phagophore assembly site membrane"/>
    <property type="evidence" value="ECO:0007669"/>
    <property type="project" value="UniProtKB-SubCell"/>
</dbReference>
<organism evidence="12 13">
    <name type="scientific">[Emmonsia] crescens</name>
    <dbReference type="NCBI Taxonomy" id="73230"/>
    <lineage>
        <taxon>Eukaryota</taxon>
        <taxon>Fungi</taxon>
        <taxon>Dikarya</taxon>
        <taxon>Ascomycota</taxon>
        <taxon>Pezizomycotina</taxon>
        <taxon>Eurotiomycetes</taxon>
        <taxon>Eurotiomycetidae</taxon>
        <taxon>Onygenales</taxon>
        <taxon>Ajellomycetaceae</taxon>
        <taxon>Emergomyces</taxon>
    </lineage>
</organism>
<sequence length="356" mass="41137">MITITNSPMGFLYADTLEKHNIAGTGAYSIAYHVTPTLVIKRVRPEEKETEAEAEHPFLAEIAFLKHMNKCQDRCSSIVDCFLTFPDHIFLSYCPNNQLDRRLLGHQEREPGVDGLRGRLIRIKEYEDPAIVAQWIQQLSSALEFVEKIGFCHNDLHAGNCLLDKDFNLKLIDFGRVTPIGQLLEGVSVPLAILTRVGPLSGSYGLCGARTEQFAVGSILYFMVYGHEPDDDPNVDRLELCERFNRMEFPELNRHEVFDELISACWHNVWPTMALLAYSFKWKTEHIAGSIPEYEVIDRVKEIKNCETLIRKGILGPELALLYRPFWWKYLHAGKNIFFWKVLIDLPRRIRLWFYC</sequence>
<dbReference type="InterPro" id="IPR011009">
    <property type="entry name" value="Kinase-like_dom_sf"/>
</dbReference>
<evidence type="ECO:0000256" key="4">
    <source>
        <dbReference type="ARBA" id="ARBA00022679"/>
    </source>
</evidence>
<dbReference type="VEuPathDB" id="FungiDB:EMCG_05936"/>
<dbReference type="PANTHER" id="PTHR24348">
    <property type="entry name" value="SERINE/THREONINE-PROTEIN KINASE UNC-51-RELATED"/>
    <property type="match status" value="1"/>
</dbReference>
<keyword evidence="7" id="KW-0067">ATP-binding</keyword>
<keyword evidence="5" id="KW-0547">Nucleotide-binding</keyword>
<dbReference type="AlphaFoldDB" id="A0A0G2ICU5"/>
<keyword evidence="3" id="KW-0723">Serine/threonine-protein kinase</keyword>
<feature type="domain" description="Protein kinase" evidence="11">
    <location>
        <begin position="17"/>
        <end position="356"/>
    </location>
</feature>
<dbReference type="SUPFAM" id="SSF56112">
    <property type="entry name" value="Protein kinase-like (PK-like)"/>
    <property type="match status" value="1"/>
</dbReference>
<protein>
    <recommendedName>
        <fullName evidence="2">non-specific serine/threonine protein kinase</fullName>
        <ecNumber evidence="2">2.7.11.1</ecNumber>
    </recommendedName>
    <alternativeName>
        <fullName evidence="8">Autophagy-related protein 1</fullName>
    </alternativeName>
</protein>
<dbReference type="Pfam" id="PF00069">
    <property type="entry name" value="Pkinase"/>
    <property type="match status" value="1"/>
</dbReference>
<dbReference type="InterPro" id="IPR000719">
    <property type="entry name" value="Prot_kinase_dom"/>
</dbReference>
<comment type="subcellular location">
    <subcellularLocation>
        <location evidence="1">Preautophagosomal structure membrane</location>
        <topology evidence="1">Peripheral membrane protein</topology>
    </subcellularLocation>
</comment>
<dbReference type="PANTHER" id="PTHR24348:SF22">
    <property type="entry name" value="NON-SPECIFIC SERINE_THREONINE PROTEIN KINASE"/>
    <property type="match status" value="1"/>
</dbReference>
<dbReference type="Proteomes" id="UP000034164">
    <property type="component" value="Unassembled WGS sequence"/>
</dbReference>
<accession>A0A0G2ICU5</accession>
<dbReference type="InterPro" id="IPR045269">
    <property type="entry name" value="Atg1-like"/>
</dbReference>
<evidence type="ECO:0000313" key="12">
    <source>
        <dbReference type="EMBL" id="KKZ68477.1"/>
    </source>
</evidence>
<name>A0A0G2ICU5_9EURO</name>
<dbReference type="GO" id="GO:0004674">
    <property type="term" value="F:protein serine/threonine kinase activity"/>
    <property type="evidence" value="ECO:0007669"/>
    <property type="project" value="UniProtKB-KW"/>
</dbReference>
<evidence type="ECO:0000256" key="9">
    <source>
        <dbReference type="ARBA" id="ARBA00047899"/>
    </source>
</evidence>
<comment type="caution">
    <text evidence="12">The sequence shown here is derived from an EMBL/GenBank/DDBJ whole genome shotgun (WGS) entry which is preliminary data.</text>
</comment>
<dbReference type="EC" id="2.7.11.1" evidence="2"/>
<evidence type="ECO:0000256" key="10">
    <source>
        <dbReference type="ARBA" id="ARBA00048679"/>
    </source>
</evidence>